<dbReference type="EMBL" id="JBJQOH010000007">
    <property type="protein sequence ID" value="KAL3679635.1"/>
    <property type="molecule type" value="Genomic_DNA"/>
</dbReference>
<dbReference type="Pfam" id="PF00078">
    <property type="entry name" value="RVT_1"/>
    <property type="match status" value="1"/>
</dbReference>
<reference evidence="4 5" key="1">
    <citation type="submission" date="2024-09" db="EMBL/GenBank/DDBJ databases">
        <title>Chromosome-scale assembly of Riccia sorocarpa.</title>
        <authorList>
            <person name="Paukszto L."/>
        </authorList>
    </citation>
    <scope>NUCLEOTIDE SEQUENCE [LARGE SCALE GENOMIC DNA]</scope>
    <source>
        <strain evidence="4">LP-2024</strain>
        <tissue evidence="4">Aerial parts of the thallus</tissue>
    </source>
</reference>
<gene>
    <name evidence="4" type="ORF">R1sor_022591</name>
</gene>
<evidence type="ECO:0000313" key="5">
    <source>
        <dbReference type="Proteomes" id="UP001633002"/>
    </source>
</evidence>
<sequence>MLDNPLQSFDLNSWNVRGLGHPRKFKRIRKWTDKLDFSRTILALQETKIGGWKLNSRLQQILPGGQFLVASSRLGRARSVLVLHPSFKVLSWGTCTKGYVVWAQLEVAGLLFGVAAVHAPNKRKHRFETWRWIAEHTRTGNWIILGDLNQVDRVRDSVGPSPRIQGKEERVWRNLVFGRDFSDCFFLAASRTGPRFTRQAMCGNRLDRSRLDRVYISDSASWLHEVATLKHLGSQISGDHIPISASVRVSSSDPSEDEIKQNYFKLNVAMLKSPGFKEECKRAWEEHPEDCLDPRKRWCLGWARIKQLCQERVQNQKDSNEIRRLKEEVQRRRQSLPRDYSEGEIVEMTNLEDELNRLEDQEASLWVQRSRSKWLSEGEAPTSYFFSLAKSKYSRDQIQCLKNDEGEPATSRSDILHLIHAYYTSLYGSEPESLDSRLARQQILQLVDRSLSELESAKLDQTPTREEVESIVKSLKRGKAPGLDGVKTDFLLECWDFVSDECVQMVVAFWEKKNLLCRDSQGCIKLLSKNKQRQWLKNWRPITLMNCTYKIISKLLANRLKPFLPFLVDSEQTGFVPGRRIEDNILTLRLADEWSKVSGDENLFIKLDFTKAFDRVSYTFLWHTLRAMGFSEVTIARIRGLMVGGSSKVLANHAFTKSFKIKRGVRQGCPLAPLLFVLSTQPLMHLRKRFKFLGVWSGKDITQMEISEKITDSIDCRLRSWVNKHLTFSSRLLLIKHVLTAIPSHHLMSVGLDKKGITRINRTVCQFLWGTAESGRSKTPLIAWDKLHLPKSSGGLGWSDLYTQMQTHIAYNALRLLKDGNEGTNWMRLAHSILKKHLANGPKKEWSTQEALLLSTGIRIARAPVLTKILAAWFQVKKHLHTEGTKLEIPLTLSYSQLETLLQSTGRIHPSHLPVARRWAKKLQWHSAVDFCDQNGSLKSLETELLVAGWFPEERDKLALQETWRPIWQSIPSTSSLIGFTSWCRPEYLFWNIISSHFHQLLIQENTKAANPTRLQQALKKILWTMTGPVTVQTELKARSRAPSQHVDIT</sequence>
<accession>A0ABD3GKA2</accession>
<evidence type="ECO:0000259" key="2">
    <source>
        <dbReference type="Pfam" id="PF00078"/>
    </source>
</evidence>
<name>A0ABD3GKA2_9MARC</name>
<dbReference type="InterPro" id="IPR000477">
    <property type="entry name" value="RT_dom"/>
</dbReference>
<evidence type="ECO:0000313" key="4">
    <source>
        <dbReference type="EMBL" id="KAL3679635.1"/>
    </source>
</evidence>
<evidence type="ECO:0000256" key="1">
    <source>
        <dbReference type="SAM" id="Coils"/>
    </source>
</evidence>
<dbReference type="InterPro" id="IPR005135">
    <property type="entry name" value="Endo/exonuclease/phosphatase"/>
</dbReference>
<dbReference type="Proteomes" id="UP001633002">
    <property type="component" value="Unassembled WGS sequence"/>
</dbReference>
<evidence type="ECO:0000259" key="3">
    <source>
        <dbReference type="Pfam" id="PF03372"/>
    </source>
</evidence>
<protein>
    <recommendedName>
        <fullName evidence="6">Reverse transcriptase domain-containing protein</fullName>
    </recommendedName>
</protein>
<dbReference type="AlphaFoldDB" id="A0ABD3GKA2"/>
<dbReference type="InterPro" id="IPR043502">
    <property type="entry name" value="DNA/RNA_pol_sf"/>
</dbReference>
<evidence type="ECO:0008006" key="6">
    <source>
        <dbReference type="Google" id="ProtNLM"/>
    </source>
</evidence>
<organism evidence="4 5">
    <name type="scientific">Riccia sorocarpa</name>
    <dbReference type="NCBI Taxonomy" id="122646"/>
    <lineage>
        <taxon>Eukaryota</taxon>
        <taxon>Viridiplantae</taxon>
        <taxon>Streptophyta</taxon>
        <taxon>Embryophyta</taxon>
        <taxon>Marchantiophyta</taxon>
        <taxon>Marchantiopsida</taxon>
        <taxon>Marchantiidae</taxon>
        <taxon>Marchantiales</taxon>
        <taxon>Ricciaceae</taxon>
        <taxon>Riccia</taxon>
    </lineage>
</organism>
<dbReference type="PANTHER" id="PTHR19446">
    <property type="entry name" value="REVERSE TRANSCRIPTASES"/>
    <property type="match status" value="1"/>
</dbReference>
<dbReference type="SUPFAM" id="SSF56672">
    <property type="entry name" value="DNA/RNA polymerases"/>
    <property type="match status" value="1"/>
</dbReference>
<dbReference type="Gene3D" id="3.60.10.10">
    <property type="entry name" value="Endonuclease/exonuclease/phosphatase"/>
    <property type="match status" value="1"/>
</dbReference>
<proteinExistence type="predicted"/>
<keyword evidence="5" id="KW-1185">Reference proteome</keyword>
<feature type="domain" description="Endonuclease/exonuclease/phosphatase" evidence="3">
    <location>
        <begin position="13"/>
        <end position="233"/>
    </location>
</feature>
<feature type="coiled-coil region" evidence="1">
    <location>
        <begin position="315"/>
        <end position="361"/>
    </location>
</feature>
<dbReference type="SUPFAM" id="SSF56219">
    <property type="entry name" value="DNase I-like"/>
    <property type="match status" value="1"/>
</dbReference>
<dbReference type="CDD" id="cd01650">
    <property type="entry name" value="RT_nLTR_like"/>
    <property type="match status" value="1"/>
</dbReference>
<dbReference type="InterPro" id="IPR036691">
    <property type="entry name" value="Endo/exonu/phosph_ase_sf"/>
</dbReference>
<keyword evidence="1" id="KW-0175">Coiled coil</keyword>
<dbReference type="Pfam" id="PF03372">
    <property type="entry name" value="Exo_endo_phos"/>
    <property type="match status" value="1"/>
</dbReference>
<feature type="domain" description="Reverse transcriptase" evidence="2">
    <location>
        <begin position="532"/>
        <end position="686"/>
    </location>
</feature>
<comment type="caution">
    <text evidence="4">The sequence shown here is derived from an EMBL/GenBank/DDBJ whole genome shotgun (WGS) entry which is preliminary data.</text>
</comment>